<evidence type="ECO:0000313" key="2">
    <source>
        <dbReference type="EMBL" id="KZV25884.1"/>
    </source>
</evidence>
<dbReference type="EMBL" id="KV011811">
    <property type="protein sequence ID" value="KZV25884.1"/>
    <property type="molecule type" value="Genomic_DNA"/>
</dbReference>
<evidence type="ECO:0000256" key="1">
    <source>
        <dbReference type="SAM" id="Coils"/>
    </source>
</evidence>
<name>A0A2Z7AVJ3_9LAMI</name>
<evidence type="ECO:0000313" key="3">
    <source>
        <dbReference type="Proteomes" id="UP000250235"/>
    </source>
</evidence>
<organism evidence="2 3">
    <name type="scientific">Dorcoceras hygrometricum</name>
    <dbReference type="NCBI Taxonomy" id="472368"/>
    <lineage>
        <taxon>Eukaryota</taxon>
        <taxon>Viridiplantae</taxon>
        <taxon>Streptophyta</taxon>
        <taxon>Embryophyta</taxon>
        <taxon>Tracheophyta</taxon>
        <taxon>Spermatophyta</taxon>
        <taxon>Magnoliopsida</taxon>
        <taxon>eudicotyledons</taxon>
        <taxon>Gunneridae</taxon>
        <taxon>Pentapetalae</taxon>
        <taxon>asterids</taxon>
        <taxon>lamiids</taxon>
        <taxon>Lamiales</taxon>
        <taxon>Gesneriaceae</taxon>
        <taxon>Didymocarpoideae</taxon>
        <taxon>Trichosporeae</taxon>
        <taxon>Loxocarpinae</taxon>
        <taxon>Dorcoceras</taxon>
    </lineage>
</organism>
<gene>
    <name evidence="2" type="ORF">F511_20131</name>
</gene>
<keyword evidence="3" id="KW-1185">Reference proteome</keyword>
<sequence length="142" mass="16743">MRVAAMKEELTKKDINRRTSQLVEAKKEYKSKQVALEASHTTIAGLTEIDLCMSKKIERMKVKKQQIRDSHLDFHKKLQARIQETEDMIQEQQLTIEALIEEKASYSKQFRVCKKATVHHSMMNGKKNRRRIRKTKDLGRFL</sequence>
<accession>A0A2Z7AVJ3</accession>
<reference evidence="2 3" key="1">
    <citation type="journal article" date="2015" name="Proc. Natl. Acad. Sci. U.S.A.">
        <title>The resurrection genome of Boea hygrometrica: A blueprint for survival of dehydration.</title>
        <authorList>
            <person name="Xiao L."/>
            <person name="Yang G."/>
            <person name="Zhang L."/>
            <person name="Yang X."/>
            <person name="Zhao S."/>
            <person name="Ji Z."/>
            <person name="Zhou Q."/>
            <person name="Hu M."/>
            <person name="Wang Y."/>
            <person name="Chen M."/>
            <person name="Xu Y."/>
            <person name="Jin H."/>
            <person name="Xiao X."/>
            <person name="Hu G."/>
            <person name="Bao F."/>
            <person name="Hu Y."/>
            <person name="Wan P."/>
            <person name="Li L."/>
            <person name="Deng X."/>
            <person name="Kuang T."/>
            <person name="Xiang C."/>
            <person name="Zhu J.K."/>
            <person name="Oliver M.J."/>
            <person name="He Y."/>
        </authorList>
    </citation>
    <scope>NUCLEOTIDE SEQUENCE [LARGE SCALE GENOMIC DNA]</scope>
    <source>
        <strain evidence="3">cv. XS01</strain>
    </source>
</reference>
<keyword evidence="1" id="KW-0175">Coiled coil</keyword>
<dbReference type="Proteomes" id="UP000250235">
    <property type="component" value="Unassembled WGS sequence"/>
</dbReference>
<feature type="coiled-coil region" evidence="1">
    <location>
        <begin position="75"/>
        <end position="109"/>
    </location>
</feature>
<proteinExistence type="predicted"/>
<protein>
    <submittedName>
        <fullName evidence="2">Pleiotropic drug resistance protein 4-like</fullName>
    </submittedName>
</protein>
<dbReference type="AlphaFoldDB" id="A0A2Z7AVJ3"/>